<reference evidence="2 3" key="1">
    <citation type="submission" date="2019-07" db="EMBL/GenBank/DDBJ databases">
        <title>Finished genome of Venturia effusa.</title>
        <authorList>
            <person name="Young C.A."/>
            <person name="Cox M.P."/>
            <person name="Ganley A.R.D."/>
            <person name="David W.J."/>
        </authorList>
    </citation>
    <scope>NUCLEOTIDE SEQUENCE [LARGE SCALE GENOMIC DNA]</scope>
    <source>
        <strain evidence="3">albino</strain>
    </source>
</reference>
<dbReference type="OrthoDB" id="3939315at2759"/>
<evidence type="ECO:0000313" key="2">
    <source>
        <dbReference type="EMBL" id="QDS70977.1"/>
    </source>
</evidence>
<feature type="compositionally biased region" description="Low complexity" evidence="1">
    <location>
        <begin position="25"/>
        <end position="38"/>
    </location>
</feature>
<name>A0A517L5P7_9PEZI</name>
<feature type="region of interest" description="Disordered" evidence="1">
    <location>
        <begin position="25"/>
        <end position="56"/>
    </location>
</feature>
<organism evidence="2 3">
    <name type="scientific">Venturia effusa</name>
    <dbReference type="NCBI Taxonomy" id="50376"/>
    <lineage>
        <taxon>Eukaryota</taxon>
        <taxon>Fungi</taxon>
        <taxon>Dikarya</taxon>
        <taxon>Ascomycota</taxon>
        <taxon>Pezizomycotina</taxon>
        <taxon>Dothideomycetes</taxon>
        <taxon>Pleosporomycetidae</taxon>
        <taxon>Venturiales</taxon>
        <taxon>Venturiaceae</taxon>
        <taxon>Venturia</taxon>
    </lineage>
</organism>
<protein>
    <submittedName>
        <fullName evidence="2">Uncharacterized protein</fullName>
    </submittedName>
</protein>
<accession>A0A517L5P7</accession>
<evidence type="ECO:0000256" key="1">
    <source>
        <dbReference type="SAM" id="MobiDB-lite"/>
    </source>
</evidence>
<keyword evidence="3" id="KW-1185">Reference proteome</keyword>
<sequence length="292" mass="32396">MAESHKTLPLLPPYELPPAYSRTSLLLAPSLPSSQTHSNPPPDSPPSGHDSLALAGPSSALPGYTAIDETSGSFELLAPLIHVRSSNGETRPRYHISQELTRSGKPWRLKIRRVLPTESRLLSSPTNTSLSKVQAIDYDNDTTLYMIEDRGALSMFKSRSVEIRGRRANTLPGMINIDIGGRYTGSCEYWHTKKKSANSLMNGEKMQKYGYHASDDWKKTKLFSTNFRLGTRKIGWKDKNGKTVALEEGGNFQVMSGLDQRTKDALITCFVAQKWASGKLNWTSIAMMDDTS</sequence>
<dbReference type="EMBL" id="CP042189">
    <property type="protein sequence ID" value="QDS70977.1"/>
    <property type="molecule type" value="Genomic_DNA"/>
</dbReference>
<dbReference type="Proteomes" id="UP000316270">
    <property type="component" value="Chromosome 5"/>
</dbReference>
<dbReference type="AlphaFoldDB" id="A0A517L5P7"/>
<proteinExistence type="predicted"/>
<evidence type="ECO:0000313" key="3">
    <source>
        <dbReference type="Proteomes" id="UP000316270"/>
    </source>
</evidence>
<gene>
    <name evidence="2" type="ORF">FKW77_007410</name>
</gene>